<protein>
    <recommendedName>
        <fullName evidence="4">PEP-CTERM sorting domain-containing protein</fullName>
    </recommendedName>
</protein>
<feature type="signal peptide" evidence="1">
    <location>
        <begin position="1"/>
        <end position="22"/>
    </location>
</feature>
<sequence>MRAQLRVAALLFLAIFVSAGIAADGQAATVTYLLHDHPDGTQNPPPYGFRWDDLLGPGAYTFSFDYSDVSGSAQVFLDYDDVANTIRIHGRAYGGKDIGATYDAVESGWIDIDFTYNANVNANVDNAILSPGDDYYVINEDLSNAGSFTLDGWGGDITVNMTDKFFGASGYSFNFDNDSDSKGNAGIAGDPNIFSGNGWLAPPGGSARDWIFIGELMTPLPVENTSVSRLKKDF</sequence>
<evidence type="ECO:0000313" key="3">
    <source>
        <dbReference type="Proteomes" id="UP000547674"/>
    </source>
</evidence>
<comment type="caution">
    <text evidence="2">The sequence shown here is derived from an EMBL/GenBank/DDBJ whole genome shotgun (WGS) entry which is preliminary data.</text>
</comment>
<evidence type="ECO:0008006" key="4">
    <source>
        <dbReference type="Google" id="ProtNLM"/>
    </source>
</evidence>
<accession>A0A7Y2H2I9</accession>
<evidence type="ECO:0000313" key="2">
    <source>
        <dbReference type="EMBL" id="NNF06787.1"/>
    </source>
</evidence>
<evidence type="ECO:0000256" key="1">
    <source>
        <dbReference type="SAM" id="SignalP"/>
    </source>
</evidence>
<feature type="chain" id="PRO_5030720966" description="PEP-CTERM sorting domain-containing protein" evidence="1">
    <location>
        <begin position="23"/>
        <end position="234"/>
    </location>
</feature>
<gene>
    <name evidence="2" type="ORF">HKN21_08500</name>
</gene>
<name>A0A7Y2H2I9_UNCEI</name>
<dbReference type="EMBL" id="JABDJR010000334">
    <property type="protein sequence ID" value="NNF06787.1"/>
    <property type="molecule type" value="Genomic_DNA"/>
</dbReference>
<proteinExistence type="predicted"/>
<reference evidence="2 3" key="1">
    <citation type="submission" date="2020-03" db="EMBL/GenBank/DDBJ databases">
        <title>Metabolic flexibility allows generalist bacteria to become dominant in a frequently disturbed ecosystem.</title>
        <authorList>
            <person name="Chen Y.-J."/>
            <person name="Leung P.M."/>
            <person name="Bay S.K."/>
            <person name="Hugenholtz P."/>
            <person name="Kessler A.J."/>
            <person name="Shelley G."/>
            <person name="Waite D.W."/>
            <person name="Cook P.L."/>
            <person name="Greening C."/>
        </authorList>
    </citation>
    <scope>NUCLEOTIDE SEQUENCE [LARGE SCALE GENOMIC DNA]</scope>
    <source>
        <strain evidence="2">SS_bin_28</strain>
    </source>
</reference>
<organism evidence="2 3">
    <name type="scientific">Eiseniibacteriota bacterium</name>
    <dbReference type="NCBI Taxonomy" id="2212470"/>
    <lineage>
        <taxon>Bacteria</taxon>
        <taxon>Candidatus Eiseniibacteriota</taxon>
    </lineage>
</organism>
<dbReference type="AlphaFoldDB" id="A0A7Y2H2I9"/>
<dbReference type="Proteomes" id="UP000547674">
    <property type="component" value="Unassembled WGS sequence"/>
</dbReference>
<keyword evidence="1" id="KW-0732">Signal</keyword>